<sequence length="174" mass="20685">MAPLRAVRQVIRKLKEDVENPLVVDYDKFENNDIRTIVREVRRSYTNYDWGSGTIEEALRRVWRNMRDEERRREKGKKELHRRQSKQAKRIRDKLKKVTDEDEPTQRVAIPFVWESSLLWAIKCDLDRGYSDSLGIQQRRQKSKVTRSATEMTMTPPPRDIPGWAISTTYHLDG</sequence>
<feature type="region of interest" description="Disordered" evidence="1">
    <location>
        <begin position="71"/>
        <end position="100"/>
    </location>
</feature>
<reference evidence="2" key="1">
    <citation type="submission" date="2022-08" db="UniProtKB">
        <authorList>
            <consortium name="EnsemblMetazoa"/>
        </authorList>
    </citation>
    <scope>IDENTIFICATION</scope>
    <source>
        <strain evidence="2">05x7-T-G4-1.051#20</strain>
    </source>
</reference>
<accession>A0A8W8MEA4</accession>
<evidence type="ECO:0000313" key="2">
    <source>
        <dbReference type="EnsemblMetazoa" id="G33359.1:cds"/>
    </source>
</evidence>
<dbReference type="Proteomes" id="UP000005408">
    <property type="component" value="Unassembled WGS sequence"/>
</dbReference>
<evidence type="ECO:0000256" key="1">
    <source>
        <dbReference type="SAM" id="MobiDB-lite"/>
    </source>
</evidence>
<dbReference type="EnsemblMetazoa" id="G33359.1">
    <property type="protein sequence ID" value="G33359.1:cds"/>
    <property type="gene ID" value="G33359"/>
</dbReference>
<evidence type="ECO:0000313" key="3">
    <source>
        <dbReference type="Proteomes" id="UP000005408"/>
    </source>
</evidence>
<feature type="compositionally biased region" description="Basic residues" evidence="1">
    <location>
        <begin position="78"/>
        <end position="95"/>
    </location>
</feature>
<name>A0A8W8MEA4_MAGGI</name>
<keyword evidence="3" id="KW-1185">Reference proteome</keyword>
<protein>
    <submittedName>
        <fullName evidence="2">Uncharacterized protein</fullName>
    </submittedName>
</protein>
<proteinExistence type="predicted"/>
<dbReference type="AlphaFoldDB" id="A0A8W8MEA4"/>
<organism evidence="2 3">
    <name type="scientific">Magallana gigas</name>
    <name type="common">Pacific oyster</name>
    <name type="synonym">Crassostrea gigas</name>
    <dbReference type="NCBI Taxonomy" id="29159"/>
    <lineage>
        <taxon>Eukaryota</taxon>
        <taxon>Metazoa</taxon>
        <taxon>Spiralia</taxon>
        <taxon>Lophotrochozoa</taxon>
        <taxon>Mollusca</taxon>
        <taxon>Bivalvia</taxon>
        <taxon>Autobranchia</taxon>
        <taxon>Pteriomorphia</taxon>
        <taxon>Ostreida</taxon>
        <taxon>Ostreoidea</taxon>
        <taxon>Ostreidae</taxon>
        <taxon>Magallana</taxon>
    </lineage>
</organism>
<feature type="region of interest" description="Disordered" evidence="1">
    <location>
        <begin position="136"/>
        <end position="162"/>
    </location>
</feature>